<gene>
    <name evidence="7" type="primary">OAF</name>
</gene>
<keyword evidence="6" id="KW-1185">Reference proteome</keyword>
<dbReference type="CTD" id="220323"/>
<dbReference type="RefSeq" id="XP_032833139.1">
    <property type="nucleotide sequence ID" value="XM_032977248.1"/>
</dbReference>
<evidence type="ECO:0000313" key="7">
    <source>
        <dbReference type="RefSeq" id="XP_032833139.1"/>
    </source>
</evidence>
<dbReference type="Pfam" id="PF14941">
    <property type="entry name" value="OAF_N"/>
    <property type="match status" value="1"/>
</dbReference>
<feature type="domain" description="Out at first protein BRICHOS-like" evidence="4">
    <location>
        <begin position="3"/>
        <end position="107"/>
    </location>
</feature>
<reference evidence="7" key="1">
    <citation type="submission" date="2025-08" db="UniProtKB">
        <authorList>
            <consortium name="RefSeq"/>
        </authorList>
    </citation>
    <scope>IDENTIFICATION</scope>
    <source>
        <tissue evidence="7">Sperm</tissue>
    </source>
</reference>
<protein>
    <recommendedName>
        <fullName evidence="2">Out at first protein homolog</fullName>
    </recommendedName>
</protein>
<evidence type="ECO:0000256" key="1">
    <source>
        <dbReference type="ARBA" id="ARBA00005786"/>
    </source>
</evidence>
<feature type="region of interest" description="Disordered" evidence="3">
    <location>
        <begin position="201"/>
        <end position="223"/>
    </location>
</feature>
<evidence type="ECO:0000256" key="2">
    <source>
        <dbReference type="ARBA" id="ARBA00021639"/>
    </source>
</evidence>
<dbReference type="AlphaFoldDB" id="A0AAJ7UBA7"/>
<evidence type="ECO:0000256" key="3">
    <source>
        <dbReference type="SAM" id="MobiDB-lite"/>
    </source>
</evidence>
<evidence type="ECO:0000313" key="6">
    <source>
        <dbReference type="Proteomes" id="UP001318040"/>
    </source>
</evidence>
<feature type="region of interest" description="Disordered" evidence="3">
    <location>
        <begin position="128"/>
        <end position="164"/>
    </location>
</feature>
<evidence type="ECO:0000259" key="5">
    <source>
        <dbReference type="Pfam" id="PF22873"/>
    </source>
</evidence>
<sequence length="254" mass="27467">MRADFTLGVKVFKVLVLGEMERGQDEYRTSCFIARLHAREVLSPESVSKLRQRNSAVVRGAGESRPGETLRMELLVALSNATERAARLYSACSDAWDAAYSNADTVRALNRGGGPPVMTILAQLNLPVSPAPSPPPGSPPSFSPPSSPTPSPAPPRCRESRSPSAPCVCRCAVCVEWLPCGLRKCKVAQLQQQQQQQRLQQQQQQQEGAGGDREEGSPGGSDVRTCGVRACSKCWTFEFIVPARNLCLWGDDGA</sequence>
<dbReference type="PANTHER" id="PTHR13423:SF2">
    <property type="entry name" value="OUT AT FIRST PROTEIN HOMOLOG"/>
    <property type="match status" value="1"/>
</dbReference>
<dbReference type="InterPro" id="IPR026315">
    <property type="entry name" value="Oaf"/>
</dbReference>
<dbReference type="Proteomes" id="UP001318040">
    <property type="component" value="Chromosome 62"/>
</dbReference>
<accession>A0AAJ7UBA7</accession>
<evidence type="ECO:0000259" key="4">
    <source>
        <dbReference type="Pfam" id="PF14941"/>
    </source>
</evidence>
<dbReference type="InterPro" id="IPR053894">
    <property type="entry name" value="OAF_N"/>
</dbReference>
<dbReference type="PANTHER" id="PTHR13423">
    <property type="entry name" value="OUT AT FIRST"/>
    <property type="match status" value="1"/>
</dbReference>
<proteinExistence type="inferred from homology"/>
<feature type="compositionally biased region" description="Pro residues" evidence="3">
    <location>
        <begin position="129"/>
        <end position="155"/>
    </location>
</feature>
<name>A0AAJ7UBA7_PETMA</name>
<dbReference type="KEGG" id="pmrn:116955903"/>
<feature type="domain" description="Out at first C-terminal" evidence="5">
    <location>
        <begin position="156"/>
        <end position="195"/>
    </location>
</feature>
<dbReference type="InterPro" id="IPR053897">
    <property type="entry name" value="Oaf_C"/>
</dbReference>
<comment type="similarity">
    <text evidence="1">Belongs to the OAF family.</text>
</comment>
<organism evidence="6 7">
    <name type="scientific">Petromyzon marinus</name>
    <name type="common">Sea lamprey</name>
    <dbReference type="NCBI Taxonomy" id="7757"/>
    <lineage>
        <taxon>Eukaryota</taxon>
        <taxon>Metazoa</taxon>
        <taxon>Chordata</taxon>
        <taxon>Craniata</taxon>
        <taxon>Vertebrata</taxon>
        <taxon>Cyclostomata</taxon>
        <taxon>Hyperoartia</taxon>
        <taxon>Petromyzontiformes</taxon>
        <taxon>Petromyzontidae</taxon>
        <taxon>Petromyzon</taxon>
    </lineage>
</organism>
<dbReference type="Pfam" id="PF22873">
    <property type="entry name" value="OAF_C"/>
    <property type="match status" value="1"/>
</dbReference>